<dbReference type="OrthoDB" id="412814at2759"/>
<protein>
    <recommendedName>
        <fullName evidence="5">Cytosol aminopeptidase domain-containing protein</fullName>
    </recommendedName>
</protein>
<dbReference type="Gene3D" id="3.40.630.10">
    <property type="entry name" value="Zn peptidases"/>
    <property type="match status" value="1"/>
</dbReference>
<dbReference type="PANTHER" id="PTHR11963:SF4">
    <property type="entry name" value="AMINOPEPTIDASE NPEPL1-RELATED"/>
    <property type="match status" value="1"/>
</dbReference>
<accession>A0A7R8ZYK4</accession>
<evidence type="ECO:0000256" key="4">
    <source>
        <dbReference type="ARBA" id="ARBA00022801"/>
    </source>
</evidence>
<dbReference type="SUPFAM" id="SSF53187">
    <property type="entry name" value="Zn-dependent exopeptidases"/>
    <property type="match status" value="1"/>
</dbReference>
<evidence type="ECO:0000259" key="5">
    <source>
        <dbReference type="Pfam" id="PF00883"/>
    </source>
</evidence>
<keyword evidence="2" id="KW-0031">Aminopeptidase</keyword>
<dbReference type="PRINTS" id="PR00481">
    <property type="entry name" value="LAMNOPPTDASE"/>
</dbReference>
<dbReference type="GO" id="GO:0005737">
    <property type="term" value="C:cytoplasm"/>
    <property type="evidence" value="ECO:0007669"/>
    <property type="project" value="InterPro"/>
</dbReference>
<dbReference type="PANTHER" id="PTHR11963">
    <property type="entry name" value="LEUCINE AMINOPEPTIDASE-RELATED"/>
    <property type="match status" value="1"/>
</dbReference>
<feature type="non-terminal residue" evidence="6">
    <location>
        <position position="1"/>
    </location>
</feature>
<dbReference type="GO" id="GO:0006508">
    <property type="term" value="P:proteolysis"/>
    <property type="evidence" value="ECO:0007669"/>
    <property type="project" value="UniProtKB-KW"/>
</dbReference>
<evidence type="ECO:0000313" key="6">
    <source>
        <dbReference type="EMBL" id="CAD7236726.1"/>
    </source>
</evidence>
<dbReference type="AlphaFoldDB" id="A0A7R8ZYK4"/>
<dbReference type="GO" id="GO:0070006">
    <property type="term" value="F:metalloaminopeptidase activity"/>
    <property type="evidence" value="ECO:0007669"/>
    <property type="project" value="InterPro"/>
</dbReference>
<dbReference type="Pfam" id="PF00883">
    <property type="entry name" value="Peptidase_M17"/>
    <property type="match status" value="1"/>
</dbReference>
<sequence>FEQVIREVGLSVGASVTVIRGEELHERGFNGLYFVGRAAEHPPSLVLLSHTPPDARETIAWIGKGVVYDTGGLSLKTKAAMPGMKSDCAGAAGVLGAFYVAVKEGFTENLHAIFCLAENAVGPLSIRPDDVITLYSGRTVEVNNTDCEGRLVVADGVAFAEKDLKADVIVDMATLTGAQV</sequence>
<dbReference type="InterPro" id="IPR011356">
    <property type="entry name" value="Leucine_aapep/pepB"/>
</dbReference>
<feature type="domain" description="Cytosol aminopeptidase" evidence="5">
    <location>
        <begin position="7"/>
        <end position="180"/>
    </location>
</feature>
<dbReference type="InterPro" id="IPR000819">
    <property type="entry name" value="Peptidase_M17_C"/>
</dbReference>
<gene>
    <name evidence="6" type="ORF">CTOB1V02_LOCUS14541</name>
</gene>
<proteinExistence type="inferred from homology"/>
<dbReference type="EMBL" id="OB681421">
    <property type="protein sequence ID" value="CAD7236726.1"/>
    <property type="molecule type" value="Genomic_DNA"/>
</dbReference>
<evidence type="ECO:0000256" key="2">
    <source>
        <dbReference type="ARBA" id="ARBA00022438"/>
    </source>
</evidence>
<feature type="non-terminal residue" evidence="6">
    <location>
        <position position="180"/>
    </location>
</feature>
<evidence type="ECO:0000256" key="3">
    <source>
        <dbReference type="ARBA" id="ARBA00022670"/>
    </source>
</evidence>
<keyword evidence="3" id="KW-0645">Protease</keyword>
<organism evidence="6">
    <name type="scientific">Cyprideis torosa</name>
    <dbReference type="NCBI Taxonomy" id="163714"/>
    <lineage>
        <taxon>Eukaryota</taxon>
        <taxon>Metazoa</taxon>
        <taxon>Ecdysozoa</taxon>
        <taxon>Arthropoda</taxon>
        <taxon>Crustacea</taxon>
        <taxon>Oligostraca</taxon>
        <taxon>Ostracoda</taxon>
        <taxon>Podocopa</taxon>
        <taxon>Podocopida</taxon>
        <taxon>Cytherocopina</taxon>
        <taxon>Cytheroidea</taxon>
        <taxon>Cytherideidae</taxon>
        <taxon>Cyprideis</taxon>
    </lineage>
</organism>
<name>A0A7R8ZYK4_9CRUS</name>
<dbReference type="GO" id="GO:0030145">
    <property type="term" value="F:manganese ion binding"/>
    <property type="evidence" value="ECO:0007669"/>
    <property type="project" value="InterPro"/>
</dbReference>
<comment type="similarity">
    <text evidence="1">Belongs to the peptidase M17 family.</text>
</comment>
<evidence type="ECO:0000256" key="1">
    <source>
        <dbReference type="ARBA" id="ARBA00009528"/>
    </source>
</evidence>
<keyword evidence="4" id="KW-0378">Hydrolase</keyword>
<reference evidence="6" key="1">
    <citation type="submission" date="2020-11" db="EMBL/GenBank/DDBJ databases">
        <authorList>
            <person name="Tran Van P."/>
        </authorList>
    </citation>
    <scope>NUCLEOTIDE SEQUENCE</scope>
</reference>